<dbReference type="NCBIfam" id="TIGR03434">
    <property type="entry name" value="ADOP"/>
    <property type="match status" value="1"/>
</dbReference>
<gene>
    <name evidence="10" type="ORF">ACPOL_0118</name>
</gene>
<evidence type="ECO:0000259" key="9">
    <source>
        <dbReference type="Pfam" id="PF12704"/>
    </source>
</evidence>
<dbReference type="GO" id="GO:0005886">
    <property type="term" value="C:plasma membrane"/>
    <property type="evidence" value="ECO:0007669"/>
    <property type="project" value="UniProtKB-SubCell"/>
</dbReference>
<dbReference type="PANTHER" id="PTHR30572:SF4">
    <property type="entry name" value="ABC TRANSPORTER PERMEASE YTRF"/>
    <property type="match status" value="1"/>
</dbReference>
<feature type="domain" description="ABC3 transporter permease C-terminal" evidence="8">
    <location>
        <begin position="276"/>
        <end position="394"/>
    </location>
</feature>
<evidence type="ECO:0000256" key="4">
    <source>
        <dbReference type="ARBA" id="ARBA00022989"/>
    </source>
</evidence>
<feature type="transmembrane region" description="Helical" evidence="7">
    <location>
        <begin position="772"/>
        <end position="792"/>
    </location>
</feature>
<keyword evidence="2" id="KW-1003">Cell membrane</keyword>
<keyword evidence="5 7" id="KW-0472">Membrane</keyword>
<feature type="transmembrane region" description="Helical" evidence="7">
    <location>
        <begin position="420"/>
        <end position="442"/>
    </location>
</feature>
<evidence type="ECO:0000259" key="8">
    <source>
        <dbReference type="Pfam" id="PF02687"/>
    </source>
</evidence>
<comment type="similarity">
    <text evidence="6">Belongs to the ABC-4 integral membrane protein family.</text>
</comment>
<evidence type="ECO:0000256" key="1">
    <source>
        <dbReference type="ARBA" id="ARBA00004651"/>
    </source>
</evidence>
<feature type="transmembrane region" description="Helical" evidence="7">
    <location>
        <begin position="268"/>
        <end position="293"/>
    </location>
</feature>
<evidence type="ECO:0000256" key="3">
    <source>
        <dbReference type="ARBA" id="ARBA00022692"/>
    </source>
</evidence>
<dbReference type="InterPro" id="IPR050250">
    <property type="entry name" value="Macrolide_Exporter_MacB"/>
</dbReference>
<dbReference type="InterPro" id="IPR025857">
    <property type="entry name" value="MacB_PCD"/>
</dbReference>
<feature type="transmembrane region" description="Helical" evidence="7">
    <location>
        <begin position="730"/>
        <end position="760"/>
    </location>
</feature>
<dbReference type="Proteomes" id="UP000253606">
    <property type="component" value="Chromosome"/>
</dbReference>
<keyword evidence="3 7" id="KW-0812">Transmembrane</keyword>
<dbReference type="GO" id="GO:0022857">
    <property type="term" value="F:transmembrane transporter activity"/>
    <property type="evidence" value="ECO:0007669"/>
    <property type="project" value="TreeGrafter"/>
</dbReference>
<feature type="transmembrane region" description="Helical" evidence="7">
    <location>
        <begin position="324"/>
        <end position="349"/>
    </location>
</feature>
<feature type="domain" description="MacB-like periplasmic core" evidence="9">
    <location>
        <begin position="22"/>
        <end position="234"/>
    </location>
</feature>
<dbReference type="Pfam" id="PF02687">
    <property type="entry name" value="FtsX"/>
    <property type="match status" value="2"/>
</dbReference>
<feature type="domain" description="ABC3 transporter permease C-terminal" evidence="8">
    <location>
        <begin position="690"/>
        <end position="802"/>
    </location>
</feature>
<dbReference type="OrthoDB" id="103171at2"/>
<proteinExistence type="inferred from homology"/>
<evidence type="ECO:0000256" key="5">
    <source>
        <dbReference type="ARBA" id="ARBA00023136"/>
    </source>
</evidence>
<evidence type="ECO:0000256" key="6">
    <source>
        <dbReference type="ARBA" id="ARBA00038076"/>
    </source>
</evidence>
<accession>A0A2Z5FSP6</accession>
<organism evidence="10 11">
    <name type="scientific">Acidisarcina polymorpha</name>
    <dbReference type="NCBI Taxonomy" id="2211140"/>
    <lineage>
        <taxon>Bacteria</taxon>
        <taxon>Pseudomonadati</taxon>
        <taxon>Acidobacteriota</taxon>
        <taxon>Terriglobia</taxon>
        <taxon>Terriglobales</taxon>
        <taxon>Acidobacteriaceae</taxon>
        <taxon>Acidisarcina</taxon>
    </lineage>
</organism>
<keyword evidence="11" id="KW-1185">Reference proteome</keyword>
<evidence type="ECO:0000313" key="10">
    <source>
        <dbReference type="EMBL" id="AXC09505.1"/>
    </source>
</evidence>
<dbReference type="AlphaFoldDB" id="A0A2Z5FSP6"/>
<dbReference type="RefSeq" id="WP_114205332.1">
    <property type="nucleotide sequence ID" value="NZ_CP030840.1"/>
</dbReference>
<dbReference type="InterPro" id="IPR017800">
    <property type="entry name" value="ADOP"/>
</dbReference>
<evidence type="ECO:0000313" key="11">
    <source>
        <dbReference type="Proteomes" id="UP000253606"/>
    </source>
</evidence>
<comment type="subcellular location">
    <subcellularLocation>
        <location evidence="1">Cell membrane</location>
        <topology evidence="1">Multi-pass membrane protein</topology>
    </subcellularLocation>
</comment>
<feature type="transmembrane region" description="Helical" evidence="7">
    <location>
        <begin position="684"/>
        <end position="710"/>
    </location>
</feature>
<name>A0A2Z5FSP6_9BACT</name>
<dbReference type="KEGG" id="abas:ACPOL_0118"/>
<dbReference type="EMBL" id="CP030840">
    <property type="protein sequence ID" value="AXC09505.1"/>
    <property type="molecule type" value="Genomic_DNA"/>
</dbReference>
<sequence>MLLQDLRFAFRQLKKNPGFGLTAVLMLALGLGASVAIFAFVDAALIEPLPYADPNRLVEVAESATLFPRSNISYPDYLDWKRMNTVFSSLDAYHQTHYLLRMAGQTESVPAGRVSDGFFRTLGIVPILGRDFFAGEDRPTAAEAVLLSYWTWQRRFKGRRDVIGETVSLSGMPATIIGVLPENFQFAPLGSPEVWASLQPTAECEKKRSCHDLYGVARLKDGVAITSALAEMKSIASQLERQYPDSNRGQGASVVPLYEAIVGDIRPILLALLGGAGLLLLIACVNVSSLLLARSESRRREIAVRGALGASASRLARQFVTEGLVLVGFASLLGIAAAQGAIATLLRLVSKDMMNEMPYLAGVALNGRVAVFTVGVSLLAAVLFSLTPILRVSATGMGAEMRSGLAEGGRGSSGAVWRRFGANLVVLELAIAMVLLAGAGLLGKSFYRLLHVDVNFQPDHLAVVEVQLPQADYAKDEARIRVHREILRQIARLPGVKSAGTTTVLPVSFNGNTDWIRFEGKPYNGIHNEVNERDVSAYYFSTLQAKLLRGRYFTDGEDASKPPVVIINRALAERYFPGEDPIGKRIGDIRLSPASMKTVIGIVDNIKEGALDETIWPAEYHPFNQDSAPYFDVVARTSQDAASVLPEMDAVTRKVDPAIGTIDEATMIEHINQSQTAYLHRSSAWLVGGFAILALLLGVVGLYGVIAYSVSQRTREIGVRMALGAQRASVYRMILTEAFHVTFFGIVAGLICSMGAATLMRSLLFGVRAWDISTLAVVAGVLGVSAMLASYLPARRAASVNPVEALRAE</sequence>
<feature type="transmembrane region" description="Helical" evidence="7">
    <location>
        <begin position="21"/>
        <end position="41"/>
    </location>
</feature>
<dbReference type="PANTHER" id="PTHR30572">
    <property type="entry name" value="MEMBRANE COMPONENT OF TRANSPORTER-RELATED"/>
    <property type="match status" value="1"/>
</dbReference>
<dbReference type="Pfam" id="PF12704">
    <property type="entry name" value="MacB_PCD"/>
    <property type="match status" value="2"/>
</dbReference>
<protein>
    <submittedName>
        <fullName evidence="10">Macrolide-specific ABC-type efflux carrier</fullName>
    </submittedName>
</protein>
<dbReference type="InterPro" id="IPR003838">
    <property type="entry name" value="ABC3_permease_C"/>
</dbReference>
<reference evidence="10 11" key="1">
    <citation type="journal article" date="2018" name="Front. Microbiol.">
        <title>Hydrolytic Capabilities as a Key to Environmental Success: Chitinolytic and Cellulolytic Acidobacteria From Acidic Sub-arctic Soils and Boreal Peatlands.</title>
        <authorList>
            <person name="Belova S.E."/>
            <person name="Ravin N.V."/>
            <person name="Pankratov T.A."/>
            <person name="Rakitin A.L."/>
            <person name="Ivanova A.A."/>
            <person name="Beletsky A.V."/>
            <person name="Mardanov A.V."/>
            <person name="Sinninghe Damste J.S."/>
            <person name="Dedysh S.N."/>
        </authorList>
    </citation>
    <scope>NUCLEOTIDE SEQUENCE [LARGE SCALE GENOMIC DNA]</scope>
    <source>
        <strain evidence="10 11">SBC82</strain>
    </source>
</reference>
<evidence type="ECO:0000256" key="2">
    <source>
        <dbReference type="ARBA" id="ARBA00022475"/>
    </source>
</evidence>
<feature type="transmembrane region" description="Helical" evidence="7">
    <location>
        <begin position="369"/>
        <end position="392"/>
    </location>
</feature>
<feature type="domain" description="MacB-like periplasmic core" evidence="9">
    <location>
        <begin position="426"/>
        <end position="648"/>
    </location>
</feature>
<evidence type="ECO:0000256" key="7">
    <source>
        <dbReference type="SAM" id="Phobius"/>
    </source>
</evidence>
<keyword evidence="4 7" id="KW-1133">Transmembrane helix</keyword>